<feature type="domain" description="Cation-transporting P-type ATPase N-terminal" evidence="15">
    <location>
        <begin position="2"/>
        <end position="76"/>
    </location>
</feature>
<keyword evidence="10" id="KW-0067">ATP-binding</keyword>
<evidence type="ECO:0000256" key="9">
    <source>
        <dbReference type="ARBA" id="ARBA00022837"/>
    </source>
</evidence>
<dbReference type="PRINTS" id="PR00119">
    <property type="entry name" value="CATATPASE"/>
</dbReference>
<evidence type="ECO:0000256" key="4">
    <source>
        <dbReference type="ARBA" id="ARBA00022475"/>
    </source>
</evidence>
<dbReference type="GO" id="GO:1902600">
    <property type="term" value="P:proton transmembrane transport"/>
    <property type="evidence" value="ECO:0007669"/>
    <property type="project" value="TreeGrafter"/>
</dbReference>
<evidence type="ECO:0000256" key="2">
    <source>
        <dbReference type="ARBA" id="ARBA00005675"/>
    </source>
</evidence>
<feature type="transmembrane region" description="Helical" evidence="14">
    <location>
        <begin position="863"/>
        <end position="881"/>
    </location>
</feature>
<dbReference type="NCBIfam" id="TIGR01517">
    <property type="entry name" value="ATPase-IIB_Ca"/>
    <property type="match status" value="1"/>
</dbReference>
<dbReference type="SFLD" id="SFLDS00003">
    <property type="entry name" value="Haloacid_Dehalogenase"/>
    <property type="match status" value="1"/>
</dbReference>
<dbReference type="SMART" id="SM00831">
    <property type="entry name" value="Cation_ATPase_N"/>
    <property type="match status" value="1"/>
</dbReference>
<evidence type="ECO:0000256" key="5">
    <source>
        <dbReference type="ARBA" id="ARBA00022568"/>
    </source>
</evidence>
<dbReference type="GO" id="GO:0005524">
    <property type="term" value="F:ATP binding"/>
    <property type="evidence" value="ECO:0007669"/>
    <property type="project" value="UniProtKB-KW"/>
</dbReference>
<evidence type="ECO:0000256" key="7">
    <source>
        <dbReference type="ARBA" id="ARBA00022723"/>
    </source>
</evidence>
<keyword evidence="6 14" id="KW-0812">Transmembrane</keyword>
<organism evidence="16 17">
    <name type="scientific">Hujiaoplasma nucleasis</name>
    <dbReference type="NCBI Taxonomy" id="2725268"/>
    <lineage>
        <taxon>Bacteria</taxon>
        <taxon>Bacillati</taxon>
        <taxon>Mycoplasmatota</taxon>
        <taxon>Mollicutes</taxon>
        <taxon>Candidatus Izemoplasmatales</taxon>
        <taxon>Hujiaoplasmataceae</taxon>
        <taxon>Hujiaoplasma</taxon>
    </lineage>
</organism>
<evidence type="ECO:0000313" key="17">
    <source>
        <dbReference type="Proteomes" id="UP000512167"/>
    </source>
</evidence>
<dbReference type="GO" id="GO:0005886">
    <property type="term" value="C:plasma membrane"/>
    <property type="evidence" value="ECO:0007669"/>
    <property type="project" value="UniProtKB-SubCell"/>
</dbReference>
<evidence type="ECO:0000259" key="15">
    <source>
        <dbReference type="SMART" id="SM00831"/>
    </source>
</evidence>
<dbReference type="GO" id="GO:0005391">
    <property type="term" value="F:P-type sodium:potassium-exchanging transporter activity"/>
    <property type="evidence" value="ECO:0007669"/>
    <property type="project" value="TreeGrafter"/>
</dbReference>
<gene>
    <name evidence="16" type="ORF">HF295_05690</name>
</gene>
<feature type="transmembrane region" description="Helical" evidence="14">
    <location>
        <begin position="770"/>
        <end position="789"/>
    </location>
</feature>
<dbReference type="Gene3D" id="1.20.1110.10">
    <property type="entry name" value="Calcium-transporting ATPase, transmembrane domain"/>
    <property type="match status" value="1"/>
</dbReference>
<dbReference type="Proteomes" id="UP000512167">
    <property type="component" value="Chromosome"/>
</dbReference>
<keyword evidence="5" id="KW-0813">Transport</keyword>
<feature type="transmembrane region" description="Helical" evidence="14">
    <location>
        <begin position="795"/>
        <end position="812"/>
    </location>
</feature>
<dbReference type="InterPro" id="IPR044492">
    <property type="entry name" value="P_typ_ATPase_HD_dom"/>
</dbReference>
<dbReference type="FunFam" id="2.70.150.10:FF:000016">
    <property type="entry name" value="Calcium-transporting P-type ATPase putative"/>
    <property type="match status" value="1"/>
</dbReference>
<dbReference type="SUPFAM" id="SSF81653">
    <property type="entry name" value="Calcium ATPase, transduction domain A"/>
    <property type="match status" value="1"/>
</dbReference>
<dbReference type="GO" id="GO:0006883">
    <property type="term" value="P:intracellular sodium ion homeostasis"/>
    <property type="evidence" value="ECO:0007669"/>
    <property type="project" value="TreeGrafter"/>
</dbReference>
<dbReference type="InterPro" id="IPR059000">
    <property type="entry name" value="ATPase_P-type_domA"/>
</dbReference>
<dbReference type="InterPro" id="IPR004014">
    <property type="entry name" value="ATPase_P-typ_cation-transptr_N"/>
</dbReference>
<comment type="subcellular location">
    <subcellularLocation>
        <location evidence="1">Cell membrane</location>
        <topology evidence="1">Multi-pass membrane protein</topology>
    </subcellularLocation>
</comment>
<dbReference type="Pfam" id="PF00122">
    <property type="entry name" value="E1-E2_ATPase"/>
    <property type="match status" value="1"/>
</dbReference>
<sequence length="893" mass="97801">MEAFNKTKKQLLDEYQVNQKQGLTSEQVAKRQEEYGPNQLRESKKKTLLMMFLDQFKDFLVIILIIAAAVSVVVGIIEGEGLIDGIIIIAIVLLNAILGVNQEQKANNALAALKKMSSPNAKVIRDGKTIEIPSHELTMGDIVLLETGDYVAADIRLLESTNLKTDEASLTGESTPVEKDASIELDESTPLAERENSVYMSTLVTYGKGKGLVSAIGMDTEIGKIATMLDAVEEGKTPLQKTIDQFAKVLGVIIIIVSVVVFLLGFVQNSFEFELELFLTSVALAVAAIPEGLTAVITVVLALGMQRMVKRNAIIKNLSTVETLGQATVICSDKTGTLTQNEMTVRRVYDLDNVYEITGNGYETKGDILLNNQAVDLSHNLEKIMQISLLCNDSKIESANKILGDPTEGALLVLAAKAGMSVDNPEDKYPQLNEYTFDSTRKMMTSINEVEGKNLVLTKGATDQLIKKCNRISIKGEVREITSKDIDNILKQNEEFSGQAYRVLGFAYRETDTPKSMDLEEDLIFVGMVAMIDPPRVEAKEAIAKCHKAGIRVMMITGDHITTAKAIASELNILKEGGLALSGEDTRNMSDEEFEEAILKCDVFARSTPADKIRIVEVLQKNGQVVAMTGDGVNDSPALKQAEIGVAMGITGTEVSKEASNMILTDDNFASIVSAVEEGRTIYSNIRKFTIFLVSCNIGEILLILVAMIFAPFFNDYLPLLAIHLLWINLMTDSFPAFALGMEKAEGNTMDKAPRDTNEKLLNKETLIKVSIQGFGLMLAGLAAFKIGLTIDGRFQATTMAFIAVVFGELLRAFSARSETKFLFQYNPFSNKFLNYSVFISLGLVLLLVYIPFTADIFNLEPLTIGELLIAMSLGIVPMLFGELTKVVQKGNY</sequence>
<keyword evidence="4" id="KW-1003">Cell membrane</keyword>
<dbReference type="GO" id="GO:1990573">
    <property type="term" value="P:potassium ion import across plasma membrane"/>
    <property type="evidence" value="ECO:0007669"/>
    <property type="project" value="TreeGrafter"/>
</dbReference>
<dbReference type="InterPro" id="IPR023299">
    <property type="entry name" value="ATPase_P-typ_cyto_dom_N"/>
</dbReference>
<keyword evidence="8" id="KW-0547">Nucleotide-binding</keyword>
<feature type="transmembrane region" description="Helical" evidence="14">
    <location>
        <begin position="246"/>
        <end position="266"/>
    </location>
</feature>
<dbReference type="Gene3D" id="3.40.50.1000">
    <property type="entry name" value="HAD superfamily/HAD-like"/>
    <property type="match status" value="1"/>
</dbReference>
<dbReference type="PANTHER" id="PTHR43294">
    <property type="entry name" value="SODIUM/POTASSIUM-TRANSPORTING ATPASE SUBUNIT ALPHA"/>
    <property type="match status" value="1"/>
</dbReference>
<dbReference type="PANTHER" id="PTHR43294:SF21">
    <property type="entry name" value="CATION TRANSPORTING ATPASE"/>
    <property type="match status" value="1"/>
</dbReference>
<feature type="transmembrane region" description="Helical" evidence="14">
    <location>
        <begin position="833"/>
        <end position="851"/>
    </location>
</feature>
<dbReference type="SUPFAM" id="SSF81660">
    <property type="entry name" value="Metal cation-transporting ATPase, ATP-binding domain N"/>
    <property type="match status" value="1"/>
</dbReference>
<evidence type="ECO:0000256" key="1">
    <source>
        <dbReference type="ARBA" id="ARBA00004651"/>
    </source>
</evidence>
<feature type="transmembrane region" description="Helical" evidence="14">
    <location>
        <begin position="278"/>
        <end position="303"/>
    </location>
</feature>
<dbReference type="GO" id="GO:0005388">
    <property type="term" value="F:P-type calcium transporter activity"/>
    <property type="evidence" value="ECO:0007669"/>
    <property type="project" value="UniProtKB-EC"/>
</dbReference>
<dbReference type="InterPro" id="IPR018303">
    <property type="entry name" value="ATPase_P-typ_P_site"/>
</dbReference>
<keyword evidence="12 14" id="KW-1133">Transmembrane helix</keyword>
<keyword evidence="5" id="KW-0109">Calcium transport</keyword>
<evidence type="ECO:0000256" key="3">
    <source>
        <dbReference type="ARBA" id="ARBA00012790"/>
    </source>
</evidence>
<dbReference type="GO" id="GO:0036376">
    <property type="term" value="P:sodium ion export across plasma membrane"/>
    <property type="evidence" value="ECO:0007669"/>
    <property type="project" value="TreeGrafter"/>
</dbReference>
<dbReference type="InterPro" id="IPR036412">
    <property type="entry name" value="HAD-like_sf"/>
</dbReference>
<evidence type="ECO:0000313" key="16">
    <source>
        <dbReference type="EMBL" id="QLY40378.1"/>
    </source>
</evidence>
<dbReference type="InterPro" id="IPR006408">
    <property type="entry name" value="P-type_ATPase_IIB"/>
</dbReference>
<dbReference type="PROSITE" id="PS00154">
    <property type="entry name" value="ATPASE_E1_E2"/>
    <property type="match status" value="1"/>
</dbReference>
<dbReference type="SFLD" id="SFLDF00027">
    <property type="entry name" value="p-type_atpase"/>
    <property type="match status" value="1"/>
</dbReference>
<evidence type="ECO:0000256" key="10">
    <source>
        <dbReference type="ARBA" id="ARBA00022840"/>
    </source>
</evidence>
<dbReference type="SUPFAM" id="SSF81665">
    <property type="entry name" value="Calcium ATPase, transmembrane domain M"/>
    <property type="match status" value="1"/>
</dbReference>
<feature type="transmembrane region" description="Helical" evidence="14">
    <location>
        <begin position="83"/>
        <end position="100"/>
    </location>
</feature>
<dbReference type="SUPFAM" id="SSF56784">
    <property type="entry name" value="HAD-like"/>
    <property type="match status" value="1"/>
</dbReference>
<dbReference type="RefSeq" id="WP_312031211.1">
    <property type="nucleotide sequence ID" value="NZ_CP051151.1"/>
</dbReference>
<comment type="similarity">
    <text evidence="2">Belongs to the cation transport ATPase (P-type) (TC 3.A.3) family. Type IIA subfamily.</text>
</comment>
<dbReference type="Pfam" id="PF00689">
    <property type="entry name" value="Cation_ATPase_C"/>
    <property type="match status" value="1"/>
</dbReference>
<evidence type="ECO:0000256" key="13">
    <source>
        <dbReference type="ARBA" id="ARBA00023136"/>
    </source>
</evidence>
<protein>
    <recommendedName>
        <fullName evidence="3">P-type Ca(2+) transporter</fullName>
        <ecNumber evidence="3">7.2.2.10</ecNumber>
    </recommendedName>
</protein>
<dbReference type="AlphaFoldDB" id="A0A7L6N559"/>
<dbReference type="KEGG" id="tbk:HF295_05690"/>
<proteinExistence type="inferred from homology"/>
<dbReference type="SFLD" id="SFLDG00002">
    <property type="entry name" value="C1.7:_P-type_atpase_like"/>
    <property type="match status" value="1"/>
</dbReference>
<dbReference type="FunFam" id="3.40.50.1000:FF:000001">
    <property type="entry name" value="Phospholipid-transporting ATPase IC"/>
    <property type="match status" value="1"/>
</dbReference>
<dbReference type="NCBIfam" id="TIGR01494">
    <property type="entry name" value="ATPase_P-type"/>
    <property type="match status" value="2"/>
</dbReference>
<dbReference type="GO" id="GO:0030007">
    <property type="term" value="P:intracellular potassium ion homeostasis"/>
    <property type="evidence" value="ECO:0007669"/>
    <property type="project" value="TreeGrafter"/>
</dbReference>
<evidence type="ECO:0000256" key="11">
    <source>
        <dbReference type="ARBA" id="ARBA00022967"/>
    </source>
</evidence>
<feature type="transmembrane region" description="Helical" evidence="14">
    <location>
        <begin position="59"/>
        <end position="77"/>
    </location>
</feature>
<keyword evidence="13 14" id="KW-0472">Membrane</keyword>
<keyword evidence="7" id="KW-0479">Metal-binding</keyword>
<dbReference type="InterPro" id="IPR050510">
    <property type="entry name" value="Cation_transp_ATPase_P-type"/>
</dbReference>
<accession>A0A7L6N559</accession>
<name>A0A7L6N559_9MOLU</name>
<feature type="transmembrane region" description="Helical" evidence="14">
    <location>
        <begin position="689"/>
        <end position="711"/>
    </location>
</feature>
<keyword evidence="11" id="KW-1278">Translocase</keyword>
<evidence type="ECO:0000256" key="6">
    <source>
        <dbReference type="ARBA" id="ARBA00022692"/>
    </source>
</evidence>
<evidence type="ECO:0000256" key="12">
    <source>
        <dbReference type="ARBA" id="ARBA00022989"/>
    </source>
</evidence>
<dbReference type="EC" id="7.2.2.10" evidence="3"/>
<dbReference type="InterPro" id="IPR023214">
    <property type="entry name" value="HAD_sf"/>
</dbReference>
<dbReference type="Gene3D" id="2.70.150.10">
    <property type="entry name" value="Calcium-transporting ATPase, cytoplasmic transduction domain A"/>
    <property type="match status" value="1"/>
</dbReference>
<dbReference type="Pfam" id="PF00690">
    <property type="entry name" value="Cation_ATPase_N"/>
    <property type="match status" value="1"/>
</dbReference>
<keyword evidence="5" id="KW-0406">Ion transport</keyword>
<dbReference type="GO" id="GO:0046872">
    <property type="term" value="F:metal ion binding"/>
    <property type="evidence" value="ECO:0007669"/>
    <property type="project" value="UniProtKB-KW"/>
</dbReference>
<dbReference type="Pfam" id="PF13246">
    <property type="entry name" value="Cation_ATPase"/>
    <property type="match status" value="1"/>
</dbReference>
<dbReference type="EMBL" id="CP051151">
    <property type="protein sequence ID" value="QLY40378.1"/>
    <property type="molecule type" value="Genomic_DNA"/>
</dbReference>
<dbReference type="InterPro" id="IPR023298">
    <property type="entry name" value="ATPase_P-typ_TM_dom_sf"/>
</dbReference>
<dbReference type="InterPro" id="IPR006068">
    <property type="entry name" value="ATPase_P-typ_cation-transptr_C"/>
</dbReference>
<evidence type="ECO:0000256" key="8">
    <source>
        <dbReference type="ARBA" id="ARBA00022741"/>
    </source>
</evidence>
<dbReference type="FunFam" id="3.40.50.1000:FF:000028">
    <property type="entry name" value="Calcium-transporting P-type ATPase, putative"/>
    <property type="match status" value="1"/>
</dbReference>
<feature type="transmembrane region" description="Helical" evidence="14">
    <location>
        <begin position="717"/>
        <end position="740"/>
    </location>
</feature>
<dbReference type="Gene3D" id="3.40.1110.10">
    <property type="entry name" value="Calcium-transporting ATPase, cytoplasmic domain N"/>
    <property type="match status" value="1"/>
</dbReference>
<keyword evidence="9" id="KW-0106">Calcium</keyword>
<dbReference type="InterPro" id="IPR001757">
    <property type="entry name" value="P_typ_ATPase"/>
</dbReference>
<keyword evidence="17" id="KW-1185">Reference proteome</keyword>
<dbReference type="PRINTS" id="PR00120">
    <property type="entry name" value="HATPASE"/>
</dbReference>
<reference evidence="16 17" key="1">
    <citation type="submission" date="2020-04" db="EMBL/GenBank/DDBJ databases">
        <authorList>
            <person name="Zheng R.K."/>
            <person name="Sun C.M."/>
        </authorList>
    </citation>
    <scope>NUCLEOTIDE SEQUENCE [LARGE SCALE GENOMIC DNA]</scope>
    <source>
        <strain evidence="17">zrk29</strain>
    </source>
</reference>
<dbReference type="InterPro" id="IPR008250">
    <property type="entry name" value="ATPase_P-typ_transduc_dom_A_sf"/>
</dbReference>
<dbReference type="GO" id="GO:0016887">
    <property type="term" value="F:ATP hydrolysis activity"/>
    <property type="evidence" value="ECO:0007669"/>
    <property type="project" value="InterPro"/>
</dbReference>
<evidence type="ECO:0000256" key="14">
    <source>
        <dbReference type="SAM" id="Phobius"/>
    </source>
</evidence>